<keyword evidence="1" id="KW-0812">Transmembrane</keyword>
<proteinExistence type="predicted"/>
<dbReference type="Proteomes" id="UP000236630">
    <property type="component" value="Unassembled WGS sequence"/>
</dbReference>
<dbReference type="AlphaFoldDB" id="A0A2H5QX28"/>
<name>A0A2H5QX28_CITUN</name>
<organism evidence="2 3">
    <name type="scientific">Citrus unshiu</name>
    <name type="common">Satsuma mandarin</name>
    <name type="synonym">Citrus nobilis var. unshiu</name>
    <dbReference type="NCBI Taxonomy" id="55188"/>
    <lineage>
        <taxon>Eukaryota</taxon>
        <taxon>Viridiplantae</taxon>
        <taxon>Streptophyta</taxon>
        <taxon>Embryophyta</taxon>
        <taxon>Tracheophyta</taxon>
        <taxon>Spermatophyta</taxon>
        <taxon>Magnoliopsida</taxon>
        <taxon>eudicotyledons</taxon>
        <taxon>Gunneridae</taxon>
        <taxon>Pentapetalae</taxon>
        <taxon>rosids</taxon>
        <taxon>malvids</taxon>
        <taxon>Sapindales</taxon>
        <taxon>Rutaceae</taxon>
        <taxon>Aurantioideae</taxon>
        <taxon>Citrus</taxon>
    </lineage>
</organism>
<feature type="transmembrane region" description="Helical" evidence="1">
    <location>
        <begin position="51"/>
        <end position="72"/>
    </location>
</feature>
<comment type="caution">
    <text evidence="2">The sequence shown here is derived from an EMBL/GenBank/DDBJ whole genome shotgun (WGS) entry which is preliminary data.</text>
</comment>
<evidence type="ECO:0000313" key="3">
    <source>
        <dbReference type="Proteomes" id="UP000236630"/>
    </source>
</evidence>
<keyword evidence="1" id="KW-0472">Membrane</keyword>
<evidence type="ECO:0000256" key="1">
    <source>
        <dbReference type="SAM" id="Phobius"/>
    </source>
</evidence>
<protein>
    <submittedName>
        <fullName evidence="2">Uncharacterized protein</fullName>
    </submittedName>
</protein>
<feature type="transmembrane region" description="Helical" evidence="1">
    <location>
        <begin position="119"/>
        <end position="136"/>
    </location>
</feature>
<dbReference type="EMBL" id="BDQV01001117">
    <property type="protein sequence ID" value="GAY69163.1"/>
    <property type="molecule type" value="Genomic_DNA"/>
</dbReference>
<sequence>MMTMTKMWWLTTAMATLNIEAPEEKALAMYLVYGFNAGNQFHHNHLKGSKWLSFVTGCIFLAFSSGLFYWQIPLFLLFSSASAGFRVVGHSSNILSSFNIGEIRLPSDSVYGCWTNCNVNFYLMGVIILAVSLGLLI</sequence>
<keyword evidence="3" id="KW-1185">Reference proteome</keyword>
<gene>
    <name evidence="2" type="ORF">CUMW_269890</name>
</gene>
<evidence type="ECO:0000313" key="2">
    <source>
        <dbReference type="EMBL" id="GAY69163.1"/>
    </source>
</evidence>
<reference evidence="2 3" key="1">
    <citation type="journal article" date="2017" name="Front. Genet.">
        <title>Draft sequencing of the heterozygous diploid genome of Satsuma (Citrus unshiu Marc.) using a hybrid assembly approach.</title>
        <authorList>
            <person name="Shimizu T."/>
            <person name="Tanizawa Y."/>
            <person name="Mochizuki T."/>
            <person name="Nagasaki H."/>
            <person name="Yoshioka T."/>
            <person name="Toyoda A."/>
            <person name="Fujiyama A."/>
            <person name="Kaminuma E."/>
            <person name="Nakamura Y."/>
        </authorList>
    </citation>
    <scope>NUCLEOTIDE SEQUENCE [LARGE SCALE GENOMIC DNA]</scope>
    <source>
        <strain evidence="3">cv. Miyagawa wase</strain>
    </source>
</reference>
<keyword evidence="1" id="KW-1133">Transmembrane helix</keyword>
<accession>A0A2H5QX28</accession>